<dbReference type="Proteomes" id="UP001163603">
    <property type="component" value="Chromosome 14"/>
</dbReference>
<evidence type="ECO:0000313" key="1">
    <source>
        <dbReference type="EMBL" id="KAJ0010389.1"/>
    </source>
</evidence>
<dbReference type="EMBL" id="CM047749">
    <property type="protein sequence ID" value="KAJ0010389.1"/>
    <property type="molecule type" value="Genomic_DNA"/>
</dbReference>
<reference evidence="2" key="1">
    <citation type="journal article" date="2023" name="G3 (Bethesda)">
        <title>Genome assembly and association tests identify interacting loci associated with vigor, precocity, and sex in interspecific pistachio rootstocks.</title>
        <authorList>
            <person name="Palmer W."/>
            <person name="Jacygrad E."/>
            <person name="Sagayaradj S."/>
            <person name="Cavanaugh K."/>
            <person name="Han R."/>
            <person name="Bertier L."/>
            <person name="Beede B."/>
            <person name="Kafkas S."/>
            <person name="Golino D."/>
            <person name="Preece J."/>
            <person name="Michelmore R."/>
        </authorList>
    </citation>
    <scope>NUCLEOTIDE SEQUENCE [LARGE SCALE GENOMIC DNA]</scope>
</reference>
<name>A0ACC0X6Q3_9ROSI</name>
<proteinExistence type="predicted"/>
<organism evidence="1 2">
    <name type="scientific">Pistacia integerrima</name>
    <dbReference type="NCBI Taxonomy" id="434235"/>
    <lineage>
        <taxon>Eukaryota</taxon>
        <taxon>Viridiplantae</taxon>
        <taxon>Streptophyta</taxon>
        <taxon>Embryophyta</taxon>
        <taxon>Tracheophyta</taxon>
        <taxon>Spermatophyta</taxon>
        <taxon>Magnoliopsida</taxon>
        <taxon>eudicotyledons</taxon>
        <taxon>Gunneridae</taxon>
        <taxon>Pentapetalae</taxon>
        <taxon>rosids</taxon>
        <taxon>malvids</taxon>
        <taxon>Sapindales</taxon>
        <taxon>Anacardiaceae</taxon>
        <taxon>Pistacia</taxon>
    </lineage>
</organism>
<sequence>MVFSVLEAASDKEPKVRSHVASVLELLLQARLIHPIYFSSIAEVLLERVGDPDVDIRSAFVRLFSHVLPTMMYACGLTDSGVCGTCRPGFLTLSNGSNLHWKQVLALKPLHWQLHSQQLVSVLSYISQRWKVPLSSWIQRLIHSCKSSKDYTSGQHEETGSIGVNDIWLDIKVGEDILERIFSVNNLAGAWWAIQDAARYCIATRLRTNLGGPTQTFAALERMLLDIAHVLQLDTEQIDGNLSIIGSSGTHLLPMRLLLDFVEALKKNVYNAYEGSAVLPPATRQSSLFFRANKKVCEEWFSRICEPMMNAGLALQCHDATIQYCTLRLQELRNLVASALKDKPRAQVTENLHNLRSRYSGDILRVIQHMALALCKSHESEALFGLQKWVSMTFSSLLVDEHQSLNHSGTVGPFSWITGLIYQAEGQYEKAAAHFAHLLQTEESLSSMGSDGVQFAIARIIESYTAVSDWKSLEFWLLELQTLRAKHAGKSYSGALTTAGNEINAIHALAHFDEGDFQASWTCLDLTPKSSSELTLDPKLALQRSDQMLLQALLLLSEGKVDKVPHELQKAKTMLDEILSVLPLDGLSEAAVHATQLHCIFAFEEGQKFIGNQAKSKQHQSILSSYVLSMKTVINSVHQDCSPWLKVLRIYQTILPSSLVTLNLCMNLSSLARKQKNTLLANRLNNYLRDQLLSCSEERYHEFLISNLQYEEILLLHSQNKYEDAFVKLWSFVCPLMLSSVSVVSGSSDSYLKAKACLKLSNWLRRDYPDLSLENIVLKMCADFNMADISLFAGGGTSSVDEKLSSKPSVGVIIEEIVGTATKLSTHLCSTMGKSWISYASWCFSQARNALLAPHESVLHSCSFSPLLSAEIPPERFKLTEGEIVRVESAIVQLFQDNGVEKGLKDEGDVWNVCPDSVEHLRNENLVKALRQQVVDIIEAAAGLHSEENSNGECLSTTVASQLQLCFLRADVDLEETHLLSAVDSLVDVWWSLRRRRVSLFGHAAHGFVKYLSYSSAKLCNDQLYGADSDSLKQKTGSYVLRATLYVLHILLNYGVELKDTLEPGLSMVPLLAWQEVTPQLFARLSTHPEQVVRKQLEGLLIMLAKLSPWSIVYPTLVDVNAYEEKPSQELQHVLGCLTELYPRLIQDVQLMINELGNVTVLWEELWLSTLQDLHGGCDLSNSLTASMQEYGVPYVMRRINVLKEEVARIAENATLSQSEKRKINAAKYSAMMSPIVVALERRLASTSRKPETPHEIWFHEVYGEQLKSAILNFKTPPASATALGDVWRPFDSIAASLASHQRKSSVSLSEVAPQLALLSSSDVPMPGLEKQVTASETDGGLAATLQGNVTIASFSEDLTILSTKTKPKKLVILGSDGKKYTYLLKGREDLRLDARIMQLLQAVNSFLHSTPATRSQSLGIRYYSVTPISGRAGLIQWVDNVISIYSVFKSWQNRVQLAQPFAVASGNTKNSVPPPIPRPSDMFYGKIIPALKEKGIRRVISRRDWPHDVKRKVLLDLMKEVPRQLLHQELWCASEGFKAFSSKLKRYAGSVAAMSMVGHILGLGDRHLDNILVDFSSGEIVHIDYNVCFDKGQRLKVPEIVPFRLTQTIEAALGLTGIEGTFRANCEAVISVLRKNKDIFLMLLEVFVWDPLIEWTRGDFHDDAAIGGEERKGMELAVSLSLFASRVQEIRVPLQEHHDLLLAAIPAVESALERFADVLNQYELTSALFYRADQERSNLIVRETSAKTIVAEATCNSEKVRASFEVQAREFAQAKALIAEKAQEATTWIEQHGRVLDALRSNLIPEINTCIKLSGLSDALSLTSAVLVAGVPFTIVPEPTQVQCHDIDKEVSQLIAELDQGLSSASVALQAYALALQRILPLNYLTTSAVHGWAQVLQLSANALSADILTLARRQAAELIVKIHGDNIVSIKCNHEQLCLEVEKYGSEIEKVEKECAELVNSIGSETESKAKDRFLSVFMKYMKSADLLRKEYANSSYQSGQLKYDGRKDARLQGAQEENKERVLSVLNIAVSNLYEEVKRRVLEIFSDTVGVMRGSNRLRSDFGTIFCEFEELVEKCILVAEFVNELWQIIGKDMSNDDADVDYSKYHTEKNWASIFKTSLLSCKNLVGQMTEVVLPDVMRSAISFNSEVMDAFGSISQIKGSIDTALEQLVEVELERASLVELEQNYFVKVGLITEQKLALEEAAVKGRDHLSWEEAEELASQEEACRAELNQLHQTWNHRDMRNSSLMKQEADIRNALVSSERHFQSVIGAEEFREPHVLRSKALLTTLVKPFSELESVDKTLTSCRSVDSKSDGIPKLAELMSSGRSISECIWNFGSLLSNHSFFIWKMGIVDSFLDSCIHDVASSVDQNLGFDQLFNVVKKKLELQLQEHVGLYLKERVAPSLLGSLDREIENLKKLAEETKEITGEEVKKETEAVRRVQLMLEEYCNGHETARAARSAASLMKRQVNELREALLKTSLEIVQMEWMHDNVLTPSYNSRIIYQRFFPNDDNIYPIVLNLSRPKLLETIQSAASKTARSIDCLQACERTSVTAEGQLERAMGWACGGPNSTGNSSTKTSGIPHEFHDHLMRRRQLLWEAREKASDIVKLCMSILDFELSRDGIFQIPGEAYALRGGGDGRTWQQAYLNALTKLEVAHHSFTCTEQEWKLAESSMEAASNGLYSATNELCIASLKAKSASGDLQNTVLAMRDYAYEASVALSAFGRVSRSHTALTSESGSMLEEVLAITEDLHDVHSLGKEAAAVHRSLMEDLSKANSILLPLESVLSKDVAAMADAMTSERETKMEVSPIHGQAIYQSYCLRVREAFQIFKPLLPSLTLAVKGLYSMLARLARTASLHAGNLHKALEGLGESQEVKSQGISLSRPDLAAADTSQFDDKEREELSKSDSESTKDDLLGVIGLSLQDKGWISPPDSIYGSSSESGVTSGGASLPDLNNPAELMGQHSHGEDKYQPSSIPSSQTGFQSHSWPLDVDDSDNGSVKSSINEPNVNLEAVKSQSDEAASVPVGSSQPLNKESEVTFGVEDELSSLSKVKIDEENNEDFIPNARTVSRVARGKNAYALSVLRRVEMKLDGRDIAENREISIAEQVDYLLKQASSVDNLCNMYEGWTPWI</sequence>
<protein>
    <submittedName>
        <fullName evidence="1">Uncharacterized protein</fullName>
    </submittedName>
</protein>
<comment type="caution">
    <text evidence="1">The sequence shown here is derived from an EMBL/GenBank/DDBJ whole genome shotgun (WGS) entry which is preliminary data.</text>
</comment>
<evidence type="ECO:0000313" key="2">
    <source>
        <dbReference type="Proteomes" id="UP001163603"/>
    </source>
</evidence>
<accession>A0ACC0X6Q3</accession>
<gene>
    <name evidence="1" type="ORF">Pint_34537</name>
</gene>
<keyword evidence="2" id="KW-1185">Reference proteome</keyword>